<proteinExistence type="predicted"/>
<dbReference type="AlphaFoldDB" id="A0AAE3W9V7"/>
<reference evidence="1" key="1">
    <citation type="submission" date="2022-07" db="EMBL/GenBank/DDBJ databases">
        <authorList>
            <person name="Otstavnykh N."/>
            <person name="Isaeva M."/>
            <person name="Bystritskaya E."/>
        </authorList>
    </citation>
    <scope>NUCLEOTIDE SEQUENCE</scope>
    <source>
        <strain evidence="1">KCTC 52189</strain>
    </source>
</reference>
<name>A0AAE3W9V7_9RHOB</name>
<keyword evidence="2" id="KW-1185">Reference proteome</keyword>
<organism evidence="1 2">
    <name type="scientific">Marimonas arenosa</name>
    <dbReference type="NCBI Taxonomy" id="1795305"/>
    <lineage>
        <taxon>Bacteria</taxon>
        <taxon>Pseudomonadati</taxon>
        <taxon>Pseudomonadota</taxon>
        <taxon>Alphaproteobacteria</taxon>
        <taxon>Rhodobacterales</taxon>
        <taxon>Paracoccaceae</taxon>
        <taxon>Marimonas</taxon>
    </lineage>
</organism>
<protein>
    <submittedName>
        <fullName evidence="1">Uncharacterized protein</fullName>
    </submittedName>
</protein>
<accession>A0AAE3W9V7</accession>
<evidence type="ECO:0000313" key="1">
    <source>
        <dbReference type="EMBL" id="MDQ2088754.1"/>
    </source>
</evidence>
<dbReference type="RefSeq" id="WP_306734018.1">
    <property type="nucleotide sequence ID" value="NZ_JANHAX010000001.1"/>
</dbReference>
<dbReference type="EMBL" id="JANHAX010000001">
    <property type="protein sequence ID" value="MDQ2088754.1"/>
    <property type="molecule type" value="Genomic_DNA"/>
</dbReference>
<evidence type="ECO:0000313" key="2">
    <source>
        <dbReference type="Proteomes" id="UP001226762"/>
    </source>
</evidence>
<sequence>MTNVTPTARDRNGARHARLFELIRQNNIAAQHGQNQSLSAPAAPQHTIRQFAQAARTSLLPEEQQALGISASFGR</sequence>
<gene>
    <name evidence="1" type="ORF">NO357_02415</name>
</gene>
<reference evidence="1" key="2">
    <citation type="submission" date="2023-02" db="EMBL/GenBank/DDBJ databases">
        <title>'Rhodoalgimonas zhirmunskyi' gen. nov., isolated from a red alga.</title>
        <authorList>
            <person name="Nedashkovskaya O.I."/>
            <person name="Otstavnykh N.Y."/>
            <person name="Bystritskaya E.P."/>
            <person name="Balabanova L.A."/>
            <person name="Isaeva M.P."/>
        </authorList>
    </citation>
    <scope>NUCLEOTIDE SEQUENCE</scope>
    <source>
        <strain evidence="1">KCTC 52189</strain>
    </source>
</reference>
<dbReference type="Proteomes" id="UP001226762">
    <property type="component" value="Unassembled WGS sequence"/>
</dbReference>
<comment type="caution">
    <text evidence="1">The sequence shown here is derived from an EMBL/GenBank/DDBJ whole genome shotgun (WGS) entry which is preliminary data.</text>
</comment>